<dbReference type="HOGENOM" id="CLU_773652_0_0_7"/>
<evidence type="ECO:0000313" key="3">
    <source>
        <dbReference type="Proteomes" id="UP000001351"/>
    </source>
</evidence>
<dbReference type="Proteomes" id="UP000032702">
    <property type="component" value="Unassembled WGS sequence"/>
</dbReference>
<dbReference type="OrthoDB" id="7068025at2"/>
<dbReference type="EMBL" id="AAMD01000059">
    <property type="protein sequence ID" value="EAU66283.1"/>
    <property type="molecule type" value="Genomic_DNA"/>
</dbReference>
<dbReference type="KEGG" id="sur:STAUR_3924"/>
<keyword evidence="3" id="KW-1185">Reference proteome</keyword>
<proteinExistence type="predicted"/>
<protein>
    <submittedName>
        <fullName evidence="2">Uncharacterized protein</fullName>
    </submittedName>
</protein>
<organism evidence="2 4">
    <name type="scientific">Stigmatella aurantiaca (strain DW4/3-1)</name>
    <dbReference type="NCBI Taxonomy" id="378806"/>
    <lineage>
        <taxon>Bacteria</taxon>
        <taxon>Pseudomonadati</taxon>
        <taxon>Myxococcota</taxon>
        <taxon>Myxococcia</taxon>
        <taxon>Myxococcales</taxon>
        <taxon>Cystobacterineae</taxon>
        <taxon>Archangiaceae</taxon>
        <taxon>Stigmatella</taxon>
    </lineage>
</organism>
<evidence type="ECO:0000313" key="2">
    <source>
        <dbReference type="EMBL" id="EAU66283.1"/>
    </source>
</evidence>
<dbReference type="Proteomes" id="UP000001351">
    <property type="component" value="Chromosome"/>
</dbReference>
<evidence type="ECO:0000313" key="1">
    <source>
        <dbReference type="EMBL" id="ADO71712.1"/>
    </source>
</evidence>
<reference evidence="2 4" key="1">
    <citation type="submission" date="2006-04" db="EMBL/GenBank/DDBJ databases">
        <authorList>
            <person name="Nierman W.C."/>
        </authorList>
    </citation>
    <scope>NUCLEOTIDE SEQUENCE [LARGE SCALE GENOMIC DNA]</scope>
    <source>
        <strain evidence="2 4">DW4/3-1</strain>
    </source>
</reference>
<dbReference type="AlphaFoldDB" id="Q090X3"/>
<accession>Q090X3</accession>
<name>Q090X3_STIAD</name>
<gene>
    <name evidence="1" type="ordered locus">STAUR_3924</name>
    <name evidence="2" type="ORF">STIAU_2563</name>
</gene>
<sequence>MHIVDTKEAGSASAIYLIGHGPLREPRLVEMQLFRIQRYIRLLPMKERRDIPLPADEVFVDINYPRKTVIEARDGFPALKQLVAAIRSKRISHVFVDIVPPNGPQLGVEWNPDALSKSGAIVINVVDDEHRLLHPVLERYGASPQELLIWSGAADSEDMVTFFPVLAGRIMQRLVFDQEEREIPYALSRKIEQLCDESPYGGGNFPTISSITENRLVRRKWEQSEKIKSRRSQEEVLLRLSPRSDEKAVLLDEVLFDKPRTNEQWIWAEERLKNLGFEKKVEDRRMSFIRRVGNHLVYADPRSEGRIHFKIYEMSKNGKAVQSASTFMLPDKWKNNLEEKLLKQIGDQRVRSPGNDKD</sequence>
<dbReference type="RefSeq" id="WP_002614135.1">
    <property type="nucleotide sequence ID" value="NC_014623.1"/>
</dbReference>
<evidence type="ECO:0000313" key="4">
    <source>
        <dbReference type="Proteomes" id="UP000032702"/>
    </source>
</evidence>
<reference evidence="1 3" key="2">
    <citation type="journal article" date="2011" name="Mol. Biol. Evol.">
        <title>Comparative genomic analysis of fruiting body formation in Myxococcales.</title>
        <authorList>
            <person name="Huntley S."/>
            <person name="Hamann N."/>
            <person name="Wegener-Feldbrugge S."/>
            <person name="Treuner-Lange A."/>
            <person name="Kube M."/>
            <person name="Reinhardt R."/>
            <person name="Klages S."/>
            <person name="Muller R."/>
            <person name="Ronning C.M."/>
            <person name="Nierman W.C."/>
            <person name="Sogaard-Andersen L."/>
        </authorList>
    </citation>
    <scope>NUCLEOTIDE SEQUENCE [LARGE SCALE GENOMIC DNA]</scope>
    <source>
        <strain evidence="1 3">DW4/3-1</strain>
    </source>
</reference>
<dbReference type="EMBL" id="CP002271">
    <property type="protein sequence ID" value="ADO71712.1"/>
    <property type="molecule type" value="Genomic_DNA"/>
</dbReference>